<dbReference type="InterPro" id="IPR038665">
    <property type="entry name" value="Voltage-dep_anion_channel_sf"/>
</dbReference>
<dbReference type="Pfam" id="PF03595">
    <property type="entry name" value="SLAC1"/>
    <property type="match status" value="1"/>
</dbReference>
<dbReference type="PANTHER" id="PTHR37955">
    <property type="entry name" value="TELLURITE RESISTANCE PROTEIN TEHA"/>
    <property type="match status" value="1"/>
</dbReference>
<feature type="transmembrane region" description="Helical" evidence="5">
    <location>
        <begin position="152"/>
        <end position="173"/>
    </location>
</feature>
<dbReference type="InterPro" id="IPR004695">
    <property type="entry name" value="SLAC1/Mae1/Ssu1/TehA"/>
</dbReference>
<gene>
    <name evidence="6" type="ORF">SCOCK_80161</name>
</gene>
<proteinExistence type="predicted"/>
<dbReference type="GO" id="GO:0046583">
    <property type="term" value="F:monoatomic cation efflux transmembrane transporter activity"/>
    <property type="evidence" value="ECO:0007669"/>
    <property type="project" value="TreeGrafter"/>
</dbReference>
<keyword evidence="4 5" id="KW-0472">Membrane</keyword>
<feature type="transmembrane region" description="Helical" evidence="5">
    <location>
        <begin position="299"/>
        <end position="319"/>
    </location>
</feature>
<evidence type="ECO:0000256" key="3">
    <source>
        <dbReference type="ARBA" id="ARBA00022989"/>
    </source>
</evidence>
<protein>
    <submittedName>
        <fullName evidence="6">Tellurite resistance protein</fullName>
    </submittedName>
</protein>
<feature type="transmembrane region" description="Helical" evidence="5">
    <location>
        <begin position="94"/>
        <end position="113"/>
    </location>
</feature>
<organism evidence="6 7">
    <name type="scientific">Actinacidiphila cocklensis</name>
    <dbReference type="NCBI Taxonomy" id="887465"/>
    <lineage>
        <taxon>Bacteria</taxon>
        <taxon>Bacillati</taxon>
        <taxon>Actinomycetota</taxon>
        <taxon>Actinomycetes</taxon>
        <taxon>Kitasatosporales</taxon>
        <taxon>Streptomycetaceae</taxon>
        <taxon>Actinacidiphila</taxon>
    </lineage>
</organism>
<comment type="caution">
    <text evidence="6">The sequence shown here is derived from an EMBL/GenBank/DDBJ whole genome shotgun (WGS) entry which is preliminary data.</text>
</comment>
<feature type="transmembrane region" description="Helical" evidence="5">
    <location>
        <begin position="119"/>
        <end position="140"/>
    </location>
</feature>
<evidence type="ECO:0000313" key="7">
    <source>
        <dbReference type="Proteomes" id="UP001152519"/>
    </source>
</evidence>
<keyword evidence="2 5" id="KW-0812">Transmembrane</keyword>
<dbReference type="AlphaFoldDB" id="A0A9W4DZI1"/>
<evidence type="ECO:0000256" key="4">
    <source>
        <dbReference type="ARBA" id="ARBA00023136"/>
    </source>
</evidence>
<feature type="transmembrane region" description="Helical" evidence="5">
    <location>
        <begin position="55"/>
        <end position="73"/>
    </location>
</feature>
<dbReference type="Proteomes" id="UP001152519">
    <property type="component" value="Unassembled WGS sequence"/>
</dbReference>
<evidence type="ECO:0000256" key="2">
    <source>
        <dbReference type="ARBA" id="ARBA00022692"/>
    </source>
</evidence>
<dbReference type="InterPro" id="IPR052951">
    <property type="entry name" value="Tellurite_res_ion_channel"/>
</dbReference>
<feature type="transmembrane region" description="Helical" evidence="5">
    <location>
        <begin position="179"/>
        <end position="197"/>
    </location>
</feature>
<dbReference type="Gene3D" id="1.50.10.150">
    <property type="entry name" value="Voltage-dependent anion channel"/>
    <property type="match status" value="1"/>
</dbReference>
<evidence type="ECO:0000313" key="6">
    <source>
        <dbReference type="EMBL" id="CAG6399006.1"/>
    </source>
</evidence>
<evidence type="ECO:0000256" key="1">
    <source>
        <dbReference type="ARBA" id="ARBA00004141"/>
    </source>
</evidence>
<dbReference type="EMBL" id="CAJSLV010000114">
    <property type="protein sequence ID" value="CAG6399006.1"/>
    <property type="molecule type" value="Genomic_DNA"/>
</dbReference>
<reference evidence="6" key="1">
    <citation type="submission" date="2021-05" db="EMBL/GenBank/DDBJ databases">
        <authorList>
            <person name="Arsene-Ploetze F."/>
        </authorList>
    </citation>
    <scope>NUCLEOTIDE SEQUENCE</scope>
    <source>
        <strain evidence="6">DSM 42138</strain>
    </source>
</reference>
<feature type="transmembrane region" description="Helical" evidence="5">
    <location>
        <begin position="268"/>
        <end position="287"/>
    </location>
</feature>
<feature type="transmembrane region" description="Helical" evidence="5">
    <location>
        <begin position="22"/>
        <end position="43"/>
    </location>
</feature>
<comment type="subcellular location">
    <subcellularLocation>
        <location evidence="1">Membrane</location>
        <topology evidence="1">Multi-pass membrane protein</topology>
    </subcellularLocation>
</comment>
<feature type="transmembrane region" description="Helical" evidence="5">
    <location>
        <begin position="242"/>
        <end position="261"/>
    </location>
</feature>
<dbReference type="PANTHER" id="PTHR37955:SF1">
    <property type="entry name" value="DEP DOMAIN-CONTAINING PROTEIN"/>
    <property type="match status" value="1"/>
</dbReference>
<sequence>MRHPGKEGVDDMRSAKESPYRLTPNLFGIAFGTAGLAQCWAVAGGTVHAPQWPSNVLWIGAAAFWLAITVAYLRNAAAQGRLRSELPDPVTGPFTALLAITPMPLGIALAGHARTAGETVFAAGLVLTVLVGGWLTGVWIRTDSRLPQWHPAYFLPTAAGGLIAAAGCAALGWGTLARVMFGYGLVSWLVLGSIILVRLFTQPMLAPPLVPTIAIEVAPPVVAGNAWFAINGGHLDRGAELLAGYAVLMALVQISMASTYLRAPFGIGHWAFAFSYAAAVTNGLLWLEVEHVSGRRPLTYALLAVATCAWAALAARTLLGLSRRTFLLRVPAPPAAPS</sequence>
<keyword evidence="3 5" id="KW-1133">Transmembrane helix</keyword>
<accession>A0A9W4DZI1</accession>
<evidence type="ECO:0000256" key="5">
    <source>
        <dbReference type="SAM" id="Phobius"/>
    </source>
</evidence>
<dbReference type="GO" id="GO:0005886">
    <property type="term" value="C:plasma membrane"/>
    <property type="evidence" value="ECO:0007669"/>
    <property type="project" value="TreeGrafter"/>
</dbReference>
<name>A0A9W4DZI1_9ACTN</name>
<keyword evidence="7" id="KW-1185">Reference proteome</keyword>